<dbReference type="EMBL" id="JAUKPO010000007">
    <property type="protein sequence ID" value="MDO1447580.1"/>
    <property type="molecule type" value="Genomic_DNA"/>
</dbReference>
<dbReference type="InterPro" id="IPR026444">
    <property type="entry name" value="Secre_tail"/>
</dbReference>
<gene>
    <name evidence="3" type="ORF">Q0590_15025</name>
</gene>
<proteinExistence type="predicted"/>
<comment type="caution">
    <text evidence="3">The sequence shown here is derived from an EMBL/GenBank/DDBJ whole genome shotgun (WGS) entry which is preliminary data.</text>
</comment>
<dbReference type="Proteomes" id="UP001168528">
    <property type="component" value="Unassembled WGS sequence"/>
</dbReference>
<organism evidence="3 4">
    <name type="scientific">Rhodocytophaga aerolata</name>
    <dbReference type="NCBI Taxonomy" id="455078"/>
    <lineage>
        <taxon>Bacteria</taxon>
        <taxon>Pseudomonadati</taxon>
        <taxon>Bacteroidota</taxon>
        <taxon>Cytophagia</taxon>
        <taxon>Cytophagales</taxon>
        <taxon>Rhodocytophagaceae</taxon>
        <taxon>Rhodocytophaga</taxon>
    </lineage>
</organism>
<dbReference type="Pfam" id="PF18962">
    <property type="entry name" value="Por_Secre_tail"/>
    <property type="match status" value="1"/>
</dbReference>
<keyword evidence="4" id="KW-1185">Reference proteome</keyword>
<reference evidence="3" key="1">
    <citation type="submission" date="2023-07" db="EMBL/GenBank/DDBJ databases">
        <title>The genome sequence of Rhodocytophaga aerolata KACC 12507.</title>
        <authorList>
            <person name="Zhang X."/>
        </authorList>
    </citation>
    <scope>NUCLEOTIDE SEQUENCE</scope>
    <source>
        <strain evidence="3">KACC 12507</strain>
    </source>
</reference>
<feature type="region of interest" description="Disordered" evidence="1">
    <location>
        <begin position="224"/>
        <end position="272"/>
    </location>
</feature>
<feature type="domain" description="Secretion system C-terminal sorting" evidence="2">
    <location>
        <begin position="574"/>
        <end position="652"/>
    </location>
</feature>
<name>A0ABT8RA49_9BACT</name>
<dbReference type="NCBIfam" id="TIGR04183">
    <property type="entry name" value="Por_Secre_tail"/>
    <property type="match status" value="1"/>
</dbReference>
<evidence type="ECO:0000256" key="1">
    <source>
        <dbReference type="SAM" id="MobiDB-lite"/>
    </source>
</evidence>
<evidence type="ECO:0000313" key="4">
    <source>
        <dbReference type="Proteomes" id="UP001168528"/>
    </source>
</evidence>
<feature type="compositionally biased region" description="Gly residues" evidence="1">
    <location>
        <begin position="234"/>
        <end position="260"/>
    </location>
</feature>
<evidence type="ECO:0000259" key="2">
    <source>
        <dbReference type="Pfam" id="PF18962"/>
    </source>
</evidence>
<accession>A0ABT8RA49</accession>
<protein>
    <submittedName>
        <fullName evidence="3">T9SS type A sorting domain-containing protein</fullName>
    </submittedName>
</protein>
<evidence type="ECO:0000313" key="3">
    <source>
        <dbReference type="EMBL" id="MDO1447580.1"/>
    </source>
</evidence>
<sequence length="654" mass="68146">MKPLRMVPGGVGPLLAIFSILFYVPTHAQIAIRGEINSYAAVTGFDVCANKLSVASTAGFQPGNVVMLIQMQGATINESNSSAYGSISSYNNAGNFEKAVIAEIQGNTISFTKDLIKTYDANGKVQMVSIPQYGTGTVIVLGELTAAPWNGTTGGVLAFEAIGGTVDVRANINVNGKGFRGGGITLRRGNGNNCNPFFPSPDYYYGSDSWESAFKGEGIAETITGKELGRGSQANGGGGGNDHNSGGGGGAHAALGGNGGENREPPLNLFGSNQCRGYNPGLGGRALQTTELIFMGGGGGGGHSNNENAGTPGANGGGIVYISANELIGNNRVISANGNNAINGLGDGVGGGGAGGTVILNINQVNAQDLQVQVKGGNGADVDNLGDDRCFGPGGGGSGGVIALSDQIDLTEIIADLSGGISGVTLNSTSELNCNGSTNGATAGGNGIVRNSVFIPTGLLDPGSGCFTPTPVDYLYFKLQPQDNIVHLEWATAREKDNDYFSIERSENGKDFYEIARVPGKGTYSGVSTYTINDNNPLFGLSYYRIKQVDYDRKSAYTGIEPVRFSAGEMLLSVYPNPVQSQDNLNITLYSPVEGEATLRVYTLLGEEKYTATYGVTKGAQKLDLSMNNFTTGWYVIHLQIGNYYKVQKIKVVR</sequence>